<evidence type="ECO:0008006" key="3">
    <source>
        <dbReference type="Google" id="ProtNLM"/>
    </source>
</evidence>
<keyword evidence="2" id="KW-1185">Reference proteome</keyword>
<dbReference type="EMBL" id="VAUV01000006">
    <property type="protein sequence ID" value="TLD71068.1"/>
    <property type="molecule type" value="Genomic_DNA"/>
</dbReference>
<dbReference type="Pfam" id="PF18506">
    <property type="entry name" value="RelB-like"/>
    <property type="match status" value="1"/>
</dbReference>
<accession>A0A5R8KFJ2</accession>
<name>A0A5R8KFJ2_9BACT</name>
<dbReference type="Proteomes" id="UP000306196">
    <property type="component" value="Unassembled WGS sequence"/>
</dbReference>
<protein>
    <recommendedName>
        <fullName evidence="3">Type II toxin-antitoxin system Phd/YefM family antitoxin</fullName>
    </recommendedName>
</protein>
<gene>
    <name evidence="1" type="ORF">FEM03_09145</name>
</gene>
<evidence type="ECO:0000313" key="2">
    <source>
        <dbReference type="Proteomes" id="UP000306196"/>
    </source>
</evidence>
<comment type="caution">
    <text evidence="1">The sequence shown here is derived from an EMBL/GenBank/DDBJ whole genome shotgun (WGS) entry which is preliminary data.</text>
</comment>
<reference evidence="1 2" key="1">
    <citation type="submission" date="2019-05" db="EMBL/GenBank/DDBJ databases">
        <title>Verrucobacter flavum gen. nov., sp. nov. a new member of the family Verrucomicrobiaceae.</title>
        <authorList>
            <person name="Szuroczki S."/>
            <person name="Abbaszade G."/>
            <person name="Szabo A."/>
            <person name="Felfoldi T."/>
            <person name="Schumann P."/>
            <person name="Boka K."/>
            <person name="Keki Z."/>
            <person name="Toumi M."/>
            <person name="Toth E."/>
        </authorList>
    </citation>
    <scope>NUCLEOTIDE SEQUENCE [LARGE SCALE GENOMIC DNA]</scope>
    <source>
        <strain evidence="1 2">MG-N-17</strain>
    </source>
</reference>
<dbReference type="AlphaFoldDB" id="A0A5R8KFJ2"/>
<organism evidence="1 2">
    <name type="scientific">Phragmitibacter flavus</name>
    <dbReference type="NCBI Taxonomy" id="2576071"/>
    <lineage>
        <taxon>Bacteria</taxon>
        <taxon>Pseudomonadati</taxon>
        <taxon>Verrucomicrobiota</taxon>
        <taxon>Verrucomicrobiia</taxon>
        <taxon>Verrucomicrobiales</taxon>
        <taxon>Verrucomicrobiaceae</taxon>
        <taxon>Phragmitibacter</taxon>
    </lineage>
</organism>
<proteinExistence type="predicted"/>
<sequence length="62" mass="6997">MGTQFLTDEQGHKVAVVIPIAEYEHLLEDVADLAAVAERRDEERISLHSLKQQLIQDGLLSR</sequence>
<dbReference type="RefSeq" id="WP_138085897.1">
    <property type="nucleotide sequence ID" value="NZ_VAUV01000006.1"/>
</dbReference>
<evidence type="ECO:0000313" key="1">
    <source>
        <dbReference type="EMBL" id="TLD71068.1"/>
    </source>
</evidence>
<dbReference type="InterPro" id="IPR049537">
    <property type="entry name" value="RelB-like"/>
</dbReference>